<feature type="binding site" description="axial binding residue" evidence="14">
    <location>
        <position position="290"/>
    </location>
    <ligand>
        <name>heme c</name>
        <dbReference type="ChEBI" id="CHEBI:61717"/>
        <label>5</label>
    </ligand>
    <ligandPart>
        <name>Fe</name>
        <dbReference type="ChEBI" id="CHEBI:18248"/>
    </ligandPart>
</feature>
<feature type="binding site" description="axial binding residue" evidence="14">
    <location>
        <position position="116"/>
    </location>
    <ligand>
        <name>heme c</name>
        <dbReference type="ChEBI" id="CHEBI:61717"/>
        <label>3</label>
    </ligand>
    <ligandPart>
        <name>Fe</name>
        <dbReference type="ChEBI" id="CHEBI:18248"/>
    </ligandPart>
</feature>
<comment type="subcellular location">
    <subcellularLocation>
        <location evidence="1 14">Periplasm</location>
    </subcellularLocation>
</comment>
<feature type="binding site" description="axial binding residue" evidence="14">
    <location>
        <position position="315"/>
    </location>
    <ligand>
        <name>heme c</name>
        <dbReference type="ChEBI" id="CHEBI:61717"/>
        <label>2</label>
    </ligand>
    <ligandPart>
        <name>Fe</name>
        <dbReference type="ChEBI" id="CHEBI:18248"/>
    </ligandPart>
</feature>
<feature type="binding site" description="axial binding residue" evidence="14">
    <location>
        <position position="186"/>
    </location>
    <ligand>
        <name>heme c</name>
        <dbReference type="ChEBI" id="CHEBI:61717"/>
        <label>2</label>
    </ligand>
    <ligandPart>
        <name>Fe</name>
        <dbReference type="ChEBI" id="CHEBI:18248"/>
    </ligandPart>
</feature>
<dbReference type="HAMAP" id="MF_01182">
    <property type="entry name" value="Cytochrom_C552"/>
    <property type="match status" value="1"/>
</dbReference>
<comment type="function">
    <text evidence="14">Catalyzes the reduction of nitrite to ammonia, consuming six electrons in the process.</text>
</comment>
<evidence type="ECO:0000313" key="16">
    <source>
        <dbReference type="EMBL" id="EXY75859.1"/>
    </source>
</evidence>
<feature type="binding site" description="covalent" evidence="14">
    <location>
        <position position="297"/>
    </location>
    <ligand>
        <name>heme c</name>
        <dbReference type="ChEBI" id="CHEBI:61717"/>
        <label>4</label>
    </ligand>
</feature>
<accession>A0A015SUK9</accession>
<evidence type="ECO:0000256" key="12">
    <source>
        <dbReference type="ARBA" id="ARBA00023004"/>
    </source>
</evidence>
<feature type="binding site" description="covalent" evidence="14">
    <location>
        <position position="147"/>
    </location>
    <ligand>
        <name>heme c</name>
        <dbReference type="ChEBI" id="CHEBI:61717"/>
        <label>1</label>
    </ligand>
</feature>
<comment type="cofactor">
    <cofactor evidence="14">
        <name>heme c</name>
        <dbReference type="ChEBI" id="CHEBI:61717"/>
    </cofactor>
    <text evidence="14">Binds 5 heme c groups covalently per monomer.</text>
</comment>
<dbReference type="PIRSF" id="PIRSF000243">
    <property type="entry name" value="Cyt_c552"/>
    <property type="match status" value="1"/>
</dbReference>
<evidence type="ECO:0000256" key="9">
    <source>
        <dbReference type="ARBA" id="ARBA00022837"/>
    </source>
</evidence>
<evidence type="ECO:0000256" key="7">
    <source>
        <dbReference type="ARBA" id="ARBA00022729"/>
    </source>
</evidence>
<evidence type="ECO:0000256" key="5">
    <source>
        <dbReference type="ARBA" id="ARBA00022617"/>
    </source>
</evidence>
<comment type="similarity">
    <text evidence="3 14">Belongs to the cytochrome c-552 family.</text>
</comment>
<dbReference type="InterPro" id="IPR036280">
    <property type="entry name" value="Multihaem_cyt_sf"/>
</dbReference>
<dbReference type="Gene3D" id="1.20.140.10">
    <property type="entry name" value="Butyryl-CoA Dehydrogenase, subunit A, domain 3"/>
    <property type="match status" value="1"/>
</dbReference>
<feature type="transmembrane region" description="Helical" evidence="15">
    <location>
        <begin position="12"/>
        <end position="32"/>
    </location>
</feature>
<keyword evidence="10 14" id="KW-0249">Electron transport</keyword>
<dbReference type="InterPro" id="IPR003321">
    <property type="entry name" value="Cyt_c552"/>
</dbReference>
<feature type="binding site" description="covalent" evidence="14">
    <location>
        <position position="185"/>
    </location>
    <ligand>
        <name>heme c</name>
        <dbReference type="ChEBI" id="CHEBI:61717"/>
        <label>2</label>
    </ligand>
</feature>
<feature type="binding site" description="covalent" evidence="14">
    <location>
        <position position="331"/>
    </location>
    <ligand>
        <name>heme c</name>
        <dbReference type="ChEBI" id="CHEBI:61717"/>
        <label>5</label>
    </ligand>
</feature>
<dbReference type="Proteomes" id="UP000020529">
    <property type="component" value="Unassembled WGS sequence"/>
</dbReference>
<dbReference type="PATRIC" id="fig|1339315.3.peg.1124"/>
<dbReference type="GO" id="GO:0042128">
    <property type="term" value="P:nitrate assimilation"/>
    <property type="evidence" value="ECO:0007669"/>
    <property type="project" value="UniProtKB-UniRule"/>
</dbReference>
<keyword evidence="4 14" id="KW-0813">Transport</keyword>
<dbReference type="RefSeq" id="WP_032587696.1">
    <property type="nucleotide sequence ID" value="NZ_JGCY01000222.1"/>
</dbReference>
<keyword evidence="7 14" id="KW-0732">Signal</keyword>
<dbReference type="EMBL" id="JGCY01000222">
    <property type="protein sequence ID" value="EXY75859.1"/>
    <property type="molecule type" value="Genomic_DNA"/>
</dbReference>
<dbReference type="AlphaFoldDB" id="A0A015SUK9"/>
<comment type="pathway">
    <text evidence="2 14">Nitrogen metabolism; nitrate reduction (assimilation).</text>
</comment>
<dbReference type="Gene3D" id="1.10.1130.10">
    <property type="entry name" value="Flavocytochrome C3, Chain A"/>
    <property type="match status" value="1"/>
</dbReference>
<feature type="binding site" description="axial binding residue" evidence="14">
    <location>
        <position position="332"/>
    </location>
    <ligand>
        <name>heme c</name>
        <dbReference type="ChEBI" id="CHEBI:61717"/>
        <label>5</label>
    </ligand>
    <ligandPart>
        <name>Fe</name>
        <dbReference type="ChEBI" id="CHEBI:18248"/>
    </ligandPart>
</feature>
<protein>
    <recommendedName>
        <fullName evidence="14">Cytochrome c-552</fullName>
        <ecNumber evidence="14">1.7.2.2</ecNumber>
    </recommendedName>
    <alternativeName>
        <fullName evidence="14">Ammonia-forming cytochrome c nitrite reductase</fullName>
        <shortName evidence="14">Cytochrome c nitrite reductase</shortName>
    </alternativeName>
</protein>
<keyword evidence="15" id="KW-0812">Transmembrane</keyword>
<dbReference type="PANTHER" id="PTHR30633:SF0">
    <property type="entry name" value="CYTOCHROME C-552"/>
    <property type="match status" value="1"/>
</dbReference>
<comment type="catalytic activity">
    <reaction evidence="13 14">
        <text>6 Fe(III)-[cytochrome c] + NH4(+) + 2 H2O = 6 Fe(II)-[cytochrome c] + nitrite + 8 H(+)</text>
        <dbReference type="Rhea" id="RHEA:13089"/>
        <dbReference type="Rhea" id="RHEA-COMP:10350"/>
        <dbReference type="Rhea" id="RHEA-COMP:14399"/>
        <dbReference type="ChEBI" id="CHEBI:15377"/>
        <dbReference type="ChEBI" id="CHEBI:15378"/>
        <dbReference type="ChEBI" id="CHEBI:16301"/>
        <dbReference type="ChEBI" id="CHEBI:28938"/>
        <dbReference type="ChEBI" id="CHEBI:29033"/>
        <dbReference type="ChEBI" id="CHEBI:29034"/>
        <dbReference type="EC" id="1.7.2.2"/>
    </reaction>
</comment>
<dbReference type="CDD" id="cd00548">
    <property type="entry name" value="NrfA-like"/>
    <property type="match status" value="1"/>
</dbReference>
<sequence precursor="true">MEKKLKSWQGWLLFCGAMAVVFVLGLVVSSLMERRAETVSVFNNKRVEITGIEARNEVFGENYPRQYETWKETAKTDFKSEFNGNEAVDVLEQRPEMVVLWAGYAFSKDYSTPRGHMHAIEDITHSLRTGAPMDDKSGPQPSTCWTCKSPDVPRMMEAIGVDSFYNNKWGAFGSEIVNPIGCADCHEPTNMKLHISRPALREAFARQGKDIDKATPQEMRSLVCAQCHVEYYFKGDGKYLTFPWDKGFSVEDMEAYYDEADFADYTHALSKARILKAQHPDYEISQMGIHAQRGVSCADCHMPYKSEGGMKFSDHHIQSPLAMIDRTCQVCHRESEETLRNNVYDRQRKANEIRGRLEQELAKAHIEAKFAWDKGATDVQMAEALKLIRQAQWRWDFGVASHGGAFHAPQEIQRILGHGLDKALQARLAISKVLAQHGYTADVPMPDISTKEKAQKYIGLDMEKERKAKDKFLKTIVPEWLEKARANGRLAKL</sequence>
<dbReference type="SUPFAM" id="SSF48695">
    <property type="entry name" value="Multiheme cytochromes"/>
    <property type="match status" value="1"/>
</dbReference>
<dbReference type="GO" id="GO:0005506">
    <property type="term" value="F:iron ion binding"/>
    <property type="evidence" value="ECO:0007669"/>
    <property type="project" value="UniProtKB-UniRule"/>
</dbReference>
<dbReference type="GO" id="GO:0042279">
    <property type="term" value="F:nitrite reductase (cytochrome, ammonia-forming) activity"/>
    <property type="evidence" value="ECO:0007669"/>
    <property type="project" value="UniProtKB-UniRule"/>
</dbReference>
<dbReference type="NCBIfam" id="NF008339">
    <property type="entry name" value="PRK11125.1"/>
    <property type="match status" value="1"/>
</dbReference>
<dbReference type="GO" id="GO:0019645">
    <property type="term" value="P:anaerobic electron transport chain"/>
    <property type="evidence" value="ECO:0007669"/>
    <property type="project" value="TreeGrafter"/>
</dbReference>
<evidence type="ECO:0000313" key="17">
    <source>
        <dbReference type="Proteomes" id="UP000020529"/>
    </source>
</evidence>
<feature type="binding site" description="axial binding residue" evidence="14">
    <location>
        <position position="228"/>
    </location>
    <ligand>
        <name>heme c</name>
        <dbReference type="ChEBI" id="CHEBI:61717"/>
        <label>3</label>
    </ligand>
    <ligandPart>
        <name>Fe</name>
        <dbReference type="ChEBI" id="CHEBI:18248"/>
    </ligandPart>
</feature>
<evidence type="ECO:0000256" key="6">
    <source>
        <dbReference type="ARBA" id="ARBA00022723"/>
    </source>
</evidence>
<comment type="cofactor">
    <cofactor evidence="14">
        <name>Ca(2+)</name>
        <dbReference type="ChEBI" id="CHEBI:29108"/>
    </cofactor>
    <text evidence="14">Binds 1 Ca(2+) ion per monomer.</text>
</comment>
<evidence type="ECO:0000256" key="4">
    <source>
        <dbReference type="ARBA" id="ARBA00022448"/>
    </source>
</evidence>
<comment type="caution">
    <text evidence="16">The sequence shown here is derived from an EMBL/GenBank/DDBJ whole genome shotgun (WGS) entry which is preliminary data.</text>
</comment>
<keyword evidence="15" id="KW-0472">Membrane</keyword>
<dbReference type="GO" id="GO:0030288">
    <property type="term" value="C:outer membrane-bounded periplasmic space"/>
    <property type="evidence" value="ECO:0007669"/>
    <property type="project" value="TreeGrafter"/>
</dbReference>
<keyword evidence="9 14" id="KW-0106">Calcium</keyword>
<feature type="binding site" description="axial binding residue" evidence="14">
    <location>
        <position position="301"/>
    </location>
    <ligand>
        <name>heme c</name>
        <dbReference type="ChEBI" id="CHEBI:61717"/>
        <label>4</label>
    </ligand>
    <ligandPart>
        <name>Fe</name>
        <dbReference type="ChEBI" id="CHEBI:18248"/>
    </ligandPart>
</feature>
<keyword evidence="12 14" id="KW-0408">Iron</keyword>
<feature type="binding site" evidence="14">
    <location>
        <position position="230"/>
    </location>
    <ligand>
        <name>Ca(2+)</name>
        <dbReference type="ChEBI" id="CHEBI:29108"/>
    </ligand>
</feature>
<dbReference type="GO" id="GO:0005509">
    <property type="term" value="F:calcium ion binding"/>
    <property type="evidence" value="ECO:0007669"/>
    <property type="project" value="UniProtKB-UniRule"/>
</dbReference>
<dbReference type="Pfam" id="PF02335">
    <property type="entry name" value="Cytochrom_C552"/>
    <property type="match status" value="1"/>
</dbReference>
<feature type="binding site" description="covalent" evidence="14">
    <location>
        <position position="300"/>
    </location>
    <ligand>
        <name>heme c</name>
        <dbReference type="ChEBI" id="CHEBI:61717"/>
        <label>4</label>
    </ligand>
</feature>
<feature type="binding site" description="covalent" evidence="14">
    <location>
        <position position="227"/>
    </location>
    <ligand>
        <name>heme c</name>
        <dbReference type="ChEBI" id="CHEBI:61717"/>
        <label>3</label>
    </ligand>
</feature>
<keyword evidence="15" id="KW-1133">Transmembrane helix</keyword>
<reference evidence="16 17" key="1">
    <citation type="submission" date="2014-02" db="EMBL/GenBank/DDBJ databases">
        <authorList>
            <person name="Sears C."/>
            <person name="Carroll K."/>
            <person name="Sack B.R."/>
            <person name="Qadri F."/>
            <person name="Myers L.L."/>
            <person name="Chung G.-T."/>
            <person name="Escheverria P."/>
            <person name="Fraser C.M."/>
            <person name="Sadzewicz L."/>
            <person name="Shefchek K.A."/>
            <person name="Tallon L."/>
            <person name="Das S.P."/>
            <person name="Daugherty S."/>
            <person name="Mongodin E.F."/>
        </authorList>
    </citation>
    <scope>NUCLEOTIDE SEQUENCE [LARGE SCALE GENOMIC DNA]</scope>
    <source>
        <strain evidence="17">3988T(B)14</strain>
    </source>
</reference>
<evidence type="ECO:0000256" key="3">
    <source>
        <dbReference type="ARBA" id="ARBA00009288"/>
    </source>
</evidence>
<feature type="binding site" description="covalent" evidence="14">
    <location>
        <position position="224"/>
    </location>
    <ligand>
        <name>heme c</name>
        <dbReference type="ChEBI" id="CHEBI:61717"/>
        <label>3</label>
    </ligand>
</feature>
<keyword evidence="5 14" id="KW-0349">Heme</keyword>
<evidence type="ECO:0000256" key="8">
    <source>
        <dbReference type="ARBA" id="ARBA00022764"/>
    </source>
</evidence>
<dbReference type="GO" id="GO:0020037">
    <property type="term" value="F:heme binding"/>
    <property type="evidence" value="ECO:0007669"/>
    <property type="project" value="InterPro"/>
</dbReference>
<evidence type="ECO:0000256" key="14">
    <source>
        <dbReference type="HAMAP-Rule" id="MF_01182"/>
    </source>
</evidence>
<proteinExistence type="inferred from homology"/>
<name>A0A015SUK9_BACFG</name>
<keyword evidence="6 14" id="KW-0479">Metal-binding</keyword>
<feature type="binding site" description="covalent" evidence="14">
    <location>
        <position position="182"/>
    </location>
    <ligand>
        <name>heme c</name>
        <dbReference type="ChEBI" id="CHEBI:61717"/>
        <label>2</label>
    </ligand>
</feature>
<feature type="binding site" evidence="14">
    <location>
        <position position="231"/>
    </location>
    <ligand>
        <name>substrate</name>
    </ligand>
</feature>
<feature type="binding site" evidence="14">
    <location>
        <position position="231"/>
    </location>
    <ligand>
        <name>Ca(2+)</name>
        <dbReference type="ChEBI" id="CHEBI:29108"/>
    </ligand>
</feature>
<gene>
    <name evidence="14" type="primary">nrfA</name>
    <name evidence="16" type="ORF">M124_0307</name>
</gene>
<feature type="binding site" description="covalent" evidence="14">
    <location>
        <position position="328"/>
    </location>
    <ligand>
        <name>heme c</name>
        <dbReference type="ChEBI" id="CHEBI:61717"/>
        <label>5</label>
    </ligand>
</feature>
<dbReference type="FunFam" id="1.20.140.10:FF:000014">
    <property type="entry name" value="Cytochrome c-552"/>
    <property type="match status" value="1"/>
</dbReference>
<dbReference type="InterPro" id="IPR017570">
    <property type="entry name" value="Cyt_c_NO2Rdtase_formate-dep"/>
</dbReference>
<feature type="binding site" description="axial binding residue" evidence="14">
    <location>
        <position position="148"/>
    </location>
    <ligand>
        <name>heme c</name>
        <dbReference type="ChEBI" id="CHEBI:61717"/>
        <label>1</label>
    </ligand>
    <ligandPart>
        <name>Fe</name>
        <dbReference type="ChEBI" id="CHEBI:18248"/>
    </ligandPart>
</feature>
<evidence type="ECO:0000256" key="15">
    <source>
        <dbReference type="SAM" id="Phobius"/>
    </source>
</evidence>
<feature type="binding site" description="covalent" evidence="14">
    <location>
        <position position="144"/>
    </location>
    <ligand>
        <name>heme c</name>
        <dbReference type="ChEBI" id="CHEBI:61717"/>
        <label>1</label>
    </ligand>
</feature>
<dbReference type="UniPathway" id="UPA00653"/>
<evidence type="ECO:0000256" key="10">
    <source>
        <dbReference type="ARBA" id="ARBA00022982"/>
    </source>
</evidence>
<feature type="binding site" evidence="14">
    <location>
        <position position="276"/>
    </location>
    <ligand>
        <name>Ca(2+)</name>
        <dbReference type="ChEBI" id="CHEBI:29108"/>
    </ligand>
</feature>
<evidence type="ECO:0000256" key="11">
    <source>
        <dbReference type="ARBA" id="ARBA00023002"/>
    </source>
</evidence>
<keyword evidence="8 14" id="KW-0574">Periplasm</keyword>
<feature type="binding site" evidence="14">
    <location>
        <position position="278"/>
    </location>
    <ligand>
        <name>Ca(2+)</name>
        <dbReference type="ChEBI" id="CHEBI:29108"/>
    </ligand>
</feature>
<evidence type="ECO:0000256" key="2">
    <source>
        <dbReference type="ARBA" id="ARBA00005096"/>
    </source>
</evidence>
<feature type="binding site" evidence="14">
    <location>
        <position position="279"/>
    </location>
    <ligand>
        <name>substrate</name>
    </ligand>
</feature>
<keyword evidence="11 14" id="KW-0560">Oxidoreductase</keyword>
<dbReference type="PANTHER" id="PTHR30633">
    <property type="entry name" value="CYTOCHROME C-552 RESPIRATORY NITRITE REDUCTASE"/>
    <property type="match status" value="1"/>
</dbReference>
<organism evidence="16 17">
    <name type="scientific">Bacteroides fragilis str. 3988T(B)14</name>
    <dbReference type="NCBI Taxonomy" id="1339315"/>
    <lineage>
        <taxon>Bacteria</taxon>
        <taxon>Pseudomonadati</taxon>
        <taxon>Bacteroidota</taxon>
        <taxon>Bacteroidia</taxon>
        <taxon>Bacteroidales</taxon>
        <taxon>Bacteroidaceae</taxon>
        <taxon>Bacteroides</taxon>
    </lineage>
</organism>
<evidence type="ECO:0000256" key="1">
    <source>
        <dbReference type="ARBA" id="ARBA00004418"/>
    </source>
</evidence>
<evidence type="ECO:0000256" key="13">
    <source>
        <dbReference type="ARBA" id="ARBA00049131"/>
    </source>
</evidence>
<feature type="binding site" description="axial binding residue" evidence="14">
    <location>
        <position position="407"/>
    </location>
    <ligand>
        <name>heme c</name>
        <dbReference type="ChEBI" id="CHEBI:61717"/>
        <label>4</label>
    </ligand>
    <ligandPart>
        <name>Fe</name>
        <dbReference type="ChEBI" id="CHEBI:18248"/>
    </ligandPart>
</feature>
<dbReference type="EC" id="1.7.2.2" evidence="14"/>